<dbReference type="AlphaFoldDB" id="H6WNS0"/>
<feature type="domain" description="YdbS-like PH" evidence="2">
    <location>
        <begin position="77"/>
        <end position="151"/>
    </location>
</feature>
<accession>H6WNS0</accession>
<feature type="transmembrane region" description="Helical" evidence="1">
    <location>
        <begin position="21"/>
        <end position="42"/>
    </location>
</feature>
<evidence type="ECO:0000259" key="2">
    <source>
        <dbReference type="Pfam" id="PF03703"/>
    </source>
</evidence>
<proteinExistence type="predicted"/>
<dbReference type="InterPro" id="IPR005182">
    <property type="entry name" value="YdbS-like_PH"/>
</dbReference>
<reference evidence="3" key="1">
    <citation type="journal article" date="2012" name="ISME J.">
        <title>Functional metagenomics reveals novel salt tolerance loci from the human gut microbiome.</title>
        <authorList>
            <person name="Culligan E.P."/>
            <person name="Sleator R.D."/>
            <person name="Marchesi J.R."/>
            <person name="Hill C."/>
        </authorList>
    </citation>
    <scope>NUCLEOTIDE SEQUENCE</scope>
</reference>
<dbReference type="Pfam" id="PF03703">
    <property type="entry name" value="bPH_2"/>
    <property type="match status" value="1"/>
</dbReference>
<organism evidence="3">
    <name type="scientific">uncultured Eggerthella sp. SMG5</name>
    <dbReference type="NCBI Taxonomy" id="1131820"/>
    <lineage>
        <taxon>Bacteria</taxon>
        <taxon>Bacillati</taxon>
        <taxon>Actinomycetota</taxon>
        <taxon>Coriobacteriia</taxon>
        <taxon>Eggerthellales</taxon>
        <taxon>Eggerthellaceae</taxon>
        <taxon>Eggerthella</taxon>
        <taxon>environmental samples</taxon>
    </lineage>
</organism>
<name>H6WNS0_9ACTN</name>
<dbReference type="PANTHER" id="PTHR34473">
    <property type="entry name" value="UPF0699 TRANSMEMBRANE PROTEIN YDBS"/>
    <property type="match status" value="1"/>
</dbReference>
<keyword evidence="1" id="KW-0472">Membrane</keyword>
<evidence type="ECO:0000256" key="1">
    <source>
        <dbReference type="SAM" id="Phobius"/>
    </source>
</evidence>
<dbReference type="EMBL" id="JQ269598">
    <property type="protein sequence ID" value="AFA54851.1"/>
    <property type="molecule type" value="Genomic_DNA"/>
</dbReference>
<dbReference type="PANTHER" id="PTHR34473:SF2">
    <property type="entry name" value="UPF0699 TRANSMEMBRANE PROTEIN YDBT"/>
    <property type="match status" value="1"/>
</dbReference>
<keyword evidence="1" id="KW-0812">Transmembrane</keyword>
<sequence>MRAEPREKLNPRIKAVWRISDTLMLTAAWLILALPGTIALLVDASEAYWAEPYVLAFTVLYAVLLVVFLFAVTPLRYIRWHYELRPDFLELKYGIIWRKHIVVPFIRVQNTDTKQGPILRAFGLASVTVSTAAGSMEIPGLPTEEADSVRDRAAEFARLAREDV</sequence>
<keyword evidence="1" id="KW-1133">Transmembrane helix</keyword>
<feature type="transmembrane region" description="Helical" evidence="1">
    <location>
        <begin position="54"/>
        <end position="75"/>
    </location>
</feature>
<protein>
    <submittedName>
        <fullName evidence="3">Membrane-flanked domain protein</fullName>
    </submittedName>
</protein>
<evidence type="ECO:0000313" key="3">
    <source>
        <dbReference type="EMBL" id="AFA54851.1"/>
    </source>
</evidence>